<gene>
    <name evidence="4" type="ORF">LNTAR_19747</name>
</gene>
<dbReference type="SUPFAM" id="SSF51126">
    <property type="entry name" value="Pectin lyase-like"/>
    <property type="match status" value="1"/>
</dbReference>
<keyword evidence="5" id="KW-1185">Reference proteome</keyword>
<dbReference type="Pfam" id="PF00069">
    <property type="entry name" value="Pkinase"/>
    <property type="match status" value="1"/>
</dbReference>
<name>A6DPP4_9BACT</name>
<feature type="compositionally biased region" description="Basic and acidic residues" evidence="1">
    <location>
        <begin position="469"/>
        <end position="499"/>
    </location>
</feature>
<feature type="transmembrane region" description="Helical" evidence="2">
    <location>
        <begin position="425"/>
        <end position="447"/>
    </location>
</feature>
<dbReference type="PANTHER" id="PTHR24362">
    <property type="entry name" value="SERINE/THREONINE-PROTEIN KINASE NEK"/>
    <property type="match status" value="1"/>
</dbReference>
<dbReference type="GO" id="GO:0004674">
    <property type="term" value="F:protein serine/threonine kinase activity"/>
    <property type="evidence" value="ECO:0007669"/>
    <property type="project" value="UniProtKB-KW"/>
</dbReference>
<feature type="region of interest" description="Disordered" evidence="1">
    <location>
        <begin position="469"/>
        <end position="516"/>
    </location>
</feature>
<feature type="compositionally biased region" description="Basic residues" evidence="1">
    <location>
        <begin position="344"/>
        <end position="353"/>
    </location>
</feature>
<feature type="compositionally biased region" description="Polar residues" evidence="1">
    <location>
        <begin position="354"/>
        <end position="367"/>
    </location>
</feature>
<evidence type="ECO:0000313" key="5">
    <source>
        <dbReference type="Proteomes" id="UP000004947"/>
    </source>
</evidence>
<feature type="region of interest" description="Disordered" evidence="1">
    <location>
        <begin position="337"/>
        <end position="422"/>
    </location>
</feature>
<keyword evidence="2" id="KW-0472">Membrane</keyword>
<dbReference type="SMART" id="SM00220">
    <property type="entry name" value="S_TKc"/>
    <property type="match status" value="1"/>
</dbReference>
<keyword evidence="4" id="KW-0723">Serine/threonine-protein kinase</keyword>
<sequence>MSAGNTIQKRYKALYKVSDDGFSSYFACLDTKSNKIKLLRVFDKTLTYSLQQPEVFLELAQDLSPHGGSSQLPIHKSAIDDDFIYQVMPFTKIESLEKLIDSGYIWDPIQALDLIYELLLSLDEAYIATRSGHFSLTPRNIFIDDKGNLLYNDFGIAVHLLQDVRFVKSQMQIFDIYYISPEITYSSKFPNEACDIYSLGMLLYYLITGITPHSTPSGEFNPSELIIPKRVEVELDEDFLFILKNMSKREPIQRMNSYRQVMKMIETYYENIGHSLTKQMSGTKTEIYEKNDFVKLVSPHFKNVSSAASTAFNLKPLSKEVIQDRIKTSVDIGISKDVHEKLSNPKRVHRKRTNTGLQKDPQASNTQKESSREKPSRSKRKNKHEAPPVIEQSIQSTSEIRRATPRPIANNRARRTQQKKKDSPVAAIICSIIFLLAIISGGIFIYAKHSTKKQEPIVDTPTADDKLANTDKLADTKEEAVTDKSNDLKNENDTNKPDLKITGAKEGTDTALAEETKEETIKEPVIIDRTWYSEALKEAEPDFASIGEKFNNDKNNAADDQINLIKSIDNDIKEAKENAVRRIIIELRSEVNTLMFKKQYTDAIEVYKNYDGSLATESLETRNSLMENLKSIIKDKLASGDTALPPTVTVENLKEHELTEQKEFLAQAIYKLDTIQIDGHLQRLSGLANIAEIRKLIELINHDLLKNSILNNLALSNNEVYDLLINGKNIKAKVLSCDLDEKTIQISSSFQGKVLKQSVDLSNFNFETQIKYLTFDSEQETKFARFLYSLLNENTVAAAAQLETYKGPLNKELIEQSHNEIDRVVEAKSLAIFNLYNITSLDTISLNTISEDDAICLRLLLSNLIKDFKNSRYLNSDDSIILAVYDTLKNLIKIDYKNDIFVGPNSQSKYPNFESLVIANNRTIRLLPGSYNDSIILKNKKVKLIGALGVKLQNSIVLSGDDLTVKNLTFYDGDINIESDSSKINIINCFFHKGGVNSTGKSSDILVQNSFIRYFKSNTTTQKVIINHSTIFAKIDKTDPILVNLNKAIIEDSILHSEKGPIINSSTKKANVKIKSSLLSNTGPLAVINKLQIYSLDELDDHISDLKDCLKDKAGFKDIKNQDYRIKDFSPGFNATSDSKSMGAFFNEVLQLRDDLR</sequence>
<comment type="caution">
    <text evidence="4">The sequence shown here is derived from an EMBL/GenBank/DDBJ whole genome shotgun (WGS) entry which is preliminary data.</text>
</comment>
<evidence type="ECO:0000256" key="1">
    <source>
        <dbReference type="SAM" id="MobiDB-lite"/>
    </source>
</evidence>
<dbReference type="eggNOG" id="COG0515">
    <property type="taxonomic scope" value="Bacteria"/>
</dbReference>
<reference evidence="4 5" key="1">
    <citation type="journal article" date="2010" name="J. Bacteriol.">
        <title>Genome sequence of Lentisphaera araneosa HTCC2155T, the type species of the order Lentisphaerales in the phylum Lentisphaerae.</title>
        <authorList>
            <person name="Thrash J.C."/>
            <person name="Cho J.C."/>
            <person name="Vergin K.L."/>
            <person name="Morris R.M."/>
            <person name="Giovannoni S.J."/>
        </authorList>
    </citation>
    <scope>NUCLEOTIDE SEQUENCE [LARGE SCALE GENOMIC DNA]</scope>
    <source>
        <strain evidence="4 5">HTCC2155</strain>
    </source>
</reference>
<dbReference type="GO" id="GO:0005524">
    <property type="term" value="F:ATP binding"/>
    <property type="evidence" value="ECO:0007669"/>
    <property type="project" value="InterPro"/>
</dbReference>
<dbReference type="EMBL" id="ABCK01000017">
    <property type="protein sequence ID" value="EDM26339.1"/>
    <property type="molecule type" value="Genomic_DNA"/>
</dbReference>
<dbReference type="PANTHER" id="PTHR24362:SF309">
    <property type="entry name" value="PROTEIN KINASE DOMAIN-CONTAINING PROTEIN"/>
    <property type="match status" value="1"/>
</dbReference>
<proteinExistence type="predicted"/>
<dbReference type="InterPro" id="IPR000719">
    <property type="entry name" value="Prot_kinase_dom"/>
</dbReference>
<dbReference type="Gene3D" id="1.10.510.10">
    <property type="entry name" value="Transferase(Phosphotransferase) domain 1"/>
    <property type="match status" value="1"/>
</dbReference>
<keyword evidence="4" id="KW-0418">Kinase</keyword>
<dbReference type="PROSITE" id="PS50011">
    <property type="entry name" value="PROTEIN_KINASE_DOM"/>
    <property type="match status" value="1"/>
</dbReference>
<dbReference type="Proteomes" id="UP000004947">
    <property type="component" value="Unassembled WGS sequence"/>
</dbReference>
<evidence type="ECO:0000256" key="2">
    <source>
        <dbReference type="SAM" id="Phobius"/>
    </source>
</evidence>
<dbReference type="InterPro" id="IPR011009">
    <property type="entry name" value="Kinase-like_dom_sf"/>
</dbReference>
<dbReference type="STRING" id="313628.LNTAR_19747"/>
<keyword evidence="2" id="KW-1133">Transmembrane helix</keyword>
<accession>A6DPP4</accession>
<feature type="domain" description="Protein kinase" evidence="3">
    <location>
        <begin position="11"/>
        <end position="269"/>
    </location>
</feature>
<protein>
    <submittedName>
        <fullName evidence="4">Putative serine/threonine protein kinase</fullName>
    </submittedName>
</protein>
<evidence type="ECO:0000259" key="3">
    <source>
        <dbReference type="PROSITE" id="PS50011"/>
    </source>
</evidence>
<dbReference type="AlphaFoldDB" id="A6DPP4"/>
<evidence type="ECO:0000313" key="4">
    <source>
        <dbReference type="EMBL" id="EDM26339.1"/>
    </source>
</evidence>
<organism evidence="4 5">
    <name type="scientific">Lentisphaera araneosa HTCC2155</name>
    <dbReference type="NCBI Taxonomy" id="313628"/>
    <lineage>
        <taxon>Bacteria</taxon>
        <taxon>Pseudomonadati</taxon>
        <taxon>Lentisphaerota</taxon>
        <taxon>Lentisphaeria</taxon>
        <taxon>Lentisphaerales</taxon>
        <taxon>Lentisphaeraceae</taxon>
        <taxon>Lentisphaera</taxon>
    </lineage>
</organism>
<dbReference type="InterPro" id="IPR011050">
    <property type="entry name" value="Pectin_lyase_fold/virulence"/>
</dbReference>
<keyword evidence="4" id="KW-0808">Transferase</keyword>
<dbReference type="SUPFAM" id="SSF56112">
    <property type="entry name" value="Protein kinase-like (PK-like)"/>
    <property type="match status" value="1"/>
</dbReference>
<keyword evidence="2" id="KW-0812">Transmembrane</keyword>